<feature type="compositionally biased region" description="Low complexity" evidence="1">
    <location>
        <begin position="153"/>
        <end position="163"/>
    </location>
</feature>
<dbReference type="PANTHER" id="PTHR42648:SF18">
    <property type="entry name" value="RETROTRANSPOSON, UNCLASSIFIED-LIKE PROTEIN"/>
    <property type="match status" value="1"/>
</dbReference>
<accession>A0A9Q3P6C1</accession>
<dbReference type="SUPFAM" id="SSF53098">
    <property type="entry name" value="Ribonuclease H-like"/>
    <property type="match status" value="1"/>
</dbReference>
<feature type="region of interest" description="Disordered" evidence="1">
    <location>
        <begin position="142"/>
        <end position="181"/>
    </location>
</feature>
<dbReference type="EMBL" id="AVOT02053406">
    <property type="protein sequence ID" value="MBW0548226.1"/>
    <property type="molecule type" value="Genomic_DNA"/>
</dbReference>
<dbReference type="AlphaFoldDB" id="A0A9Q3P6C1"/>
<proteinExistence type="predicted"/>
<keyword evidence="3" id="KW-1185">Reference proteome</keyword>
<comment type="caution">
    <text evidence="2">The sequence shown here is derived from an EMBL/GenBank/DDBJ whole genome shotgun (WGS) entry which is preliminary data.</text>
</comment>
<feature type="compositionally biased region" description="Basic and acidic residues" evidence="1">
    <location>
        <begin position="142"/>
        <end position="152"/>
    </location>
</feature>
<dbReference type="Proteomes" id="UP000765509">
    <property type="component" value="Unassembled WGS sequence"/>
</dbReference>
<dbReference type="InterPro" id="IPR012337">
    <property type="entry name" value="RNaseH-like_sf"/>
</dbReference>
<protein>
    <recommendedName>
        <fullName evidence="4">Integrase catalytic domain-containing protein</fullName>
    </recommendedName>
</protein>
<evidence type="ECO:0008006" key="4">
    <source>
        <dbReference type="Google" id="ProtNLM"/>
    </source>
</evidence>
<dbReference type="PANTHER" id="PTHR42648">
    <property type="entry name" value="TRANSPOSASE, PUTATIVE-RELATED"/>
    <property type="match status" value="1"/>
</dbReference>
<reference evidence="2" key="1">
    <citation type="submission" date="2021-03" db="EMBL/GenBank/DDBJ databases">
        <title>Draft genome sequence of rust myrtle Austropuccinia psidii MF-1, a brazilian biotype.</title>
        <authorList>
            <person name="Quecine M.C."/>
            <person name="Pachon D.M.R."/>
            <person name="Bonatelli M.L."/>
            <person name="Correr F.H."/>
            <person name="Franceschini L.M."/>
            <person name="Leite T.F."/>
            <person name="Margarido G.R.A."/>
            <person name="Almeida C.A."/>
            <person name="Ferrarezi J.A."/>
            <person name="Labate C.A."/>
        </authorList>
    </citation>
    <scope>NUCLEOTIDE SEQUENCE</scope>
    <source>
        <strain evidence="2">MF-1</strain>
    </source>
</reference>
<organism evidence="2 3">
    <name type="scientific">Austropuccinia psidii MF-1</name>
    <dbReference type="NCBI Taxonomy" id="1389203"/>
    <lineage>
        <taxon>Eukaryota</taxon>
        <taxon>Fungi</taxon>
        <taxon>Dikarya</taxon>
        <taxon>Basidiomycota</taxon>
        <taxon>Pucciniomycotina</taxon>
        <taxon>Pucciniomycetes</taxon>
        <taxon>Pucciniales</taxon>
        <taxon>Sphaerophragmiaceae</taxon>
        <taxon>Austropuccinia</taxon>
    </lineage>
</organism>
<evidence type="ECO:0000256" key="1">
    <source>
        <dbReference type="SAM" id="MobiDB-lite"/>
    </source>
</evidence>
<dbReference type="OrthoDB" id="8044892at2759"/>
<dbReference type="InterPro" id="IPR039537">
    <property type="entry name" value="Retrotran_Ty1/copia-like"/>
</dbReference>
<gene>
    <name evidence="2" type="ORF">O181_087941</name>
</gene>
<evidence type="ECO:0000313" key="3">
    <source>
        <dbReference type="Proteomes" id="UP000765509"/>
    </source>
</evidence>
<sequence length="181" mass="20268">MENIHDQTQKRFVSDRGGEFLNHQFKKLSEEWDLNTSCHWRKLLNIMDLPKEPIKPYSKKARCLLNSSNIPNYYWAEAVNTATLLSNLIHTPSRHNLSPHQLCEGFPSCIKKLRVFGSVAEVVDETHTAEVGMVDEIQPIKLDPDGSSRLVDESLASSESGASDDADLRPATTPTIKVIGP</sequence>
<name>A0A9Q3P6C1_9BASI</name>
<evidence type="ECO:0000313" key="2">
    <source>
        <dbReference type="EMBL" id="MBW0548226.1"/>
    </source>
</evidence>